<accession>A0A3M8R3U7</accession>
<name>A0A3M8R3U7_9PROT</name>
<dbReference type="PANTHER" id="PTHR11102">
    <property type="entry name" value="SEL-1-LIKE PROTEIN"/>
    <property type="match status" value="1"/>
</dbReference>
<gene>
    <name evidence="2" type="ORF">EC580_06800</name>
</gene>
<feature type="signal peptide" evidence="1">
    <location>
        <begin position="1"/>
        <end position="22"/>
    </location>
</feature>
<feature type="chain" id="PRO_5018043736" evidence="1">
    <location>
        <begin position="23"/>
        <end position="217"/>
    </location>
</feature>
<reference evidence="2" key="1">
    <citation type="submission" date="2018-10" db="EMBL/GenBank/DDBJ databases">
        <title>Acidithiobacillus sulfuriphilus sp. nov.: an extremely acidophilic sulfur-oxidizing chemolithotroph isolated from a neutral pH environment.</title>
        <authorList>
            <person name="Falagan C."/>
            <person name="Moya-Beltran A."/>
            <person name="Quatrini R."/>
            <person name="Johnson D.B."/>
        </authorList>
    </citation>
    <scope>NUCLEOTIDE SEQUENCE [LARGE SCALE GENOMIC DNA]</scope>
    <source>
        <strain evidence="2">CJ-2</strain>
    </source>
</reference>
<dbReference type="Pfam" id="PF08238">
    <property type="entry name" value="Sel1"/>
    <property type="match status" value="4"/>
</dbReference>
<sequence length="217" mass="23848">MKKPVILAATLLALVTVGPAYAAKQLDIAAYKGDPSDLAKLETSAIHGDIQAQFWLGAYYGSEGDRAKTIHWYRKAALQGEARAENIMGLAYYKGRGVPRNYFKAVRWYRKAAQQGDALAENNLGKAYYFGQGVPQDYAKAAYWFHKAAQQGLVNAEANLGDAYANGLGVPKNIPEAIYWWKKAAAQGGRVGKLAQQNINSYEHPGLTENSQAYQRD</sequence>
<dbReference type="PANTHER" id="PTHR11102:SF160">
    <property type="entry name" value="ERAD-ASSOCIATED E3 UBIQUITIN-PROTEIN LIGASE COMPONENT HRD3"/>
    <property type="match status" value="1"/>
</dbReference>
<comment type="caution">
    <text evidence="2">The sequence shown here is derived from an EMBL/GenBank/DDBJ whole genome shotgun (WGS) entry which is preliminary data.</text>
</comment>
<organism evidence="2">
    <name type="scientific">Acidithiobacillus sulfuriphilus</name>
    <dbReference type="NCBI Taxonomy" id="1867749"/>
    <lineage>
        <taxon>Bacteria</taxon>
        <taxon>Pseudomonadati</taxon>
        <taxon>Pseudomonadota</taxon>
        <taxon>Acidithiobacillia</taxon>
        <taxon>Acidithiobacillales</taxon>
        <taxon>Acidithiobacillaceae</taxon>
        <taxon>Acidithiobacillus</taxon>
    </lineage>
</organism>
<evidence type="ECO:0000256" key="1">
    <source>
        <dbReference type="SAM" id="SignalP"/>
    </source>
</evidence>
<dbReference type="OrthoDB" id="5298979at2"/>
<dbReference type="SMART" id="SM00671">
    <property type="entry name" value="SEL1"/>
    <property type="match status" value="4"/>
</dbReference>
<proteinExistence type="predicted"/>
<dbReference type="Gene3D" id="1.25.40.10">
    <property type="entry name" value="Tetratricopeptide repeat domain"/>
    <property type="match status" value="1"/>
</dbReference>
<keyword evidence="1" id="KW-0732">Signal</keyword>
<dbReference type="EMBL" id="RIZI01000158">
    <property type="protein sequence ID" value="RNF63237.1"/>
    <property type="molecule type" value="Genomic_DNA"/>
</dbReference>
<dbReference type="InterPro" id="IPR050767">
    <property type="entry name" value="Sel1_AlgK"/>
</dbReference>
<protein>
    <submittedName>
        <fullName evidence="2">Sel1 repeat family protein</fullName>
    </submittedName>
</protein>
<evidence type="ECO:0000313" key="2">
    <source>
        <dbReference type="EMBL" id="RNF63237.1"/>
    </source>
</evidence>
<dbReference type="InterPro" id="IPR011990">
    <property type="entry name" value="TPR-like_helical_dom_sf"/>
</dbReference>
<dbReference type="AlphaFoldDB" id="A0A3M8R3U7"/>
<dbReference type="RefSeq" id="WP_123103457.1">
    <property type="nucleotide sequence ID" value="NZ_CP127527.1"/>
</dbReference>
<dbReference type="InterPro" id="IPR006597">
    <property type="entry name" value="Sel1-like"/>
</dbReference>
<dbReference type="SUPFAM" id="SSF81901">
    <property type="entry name" value="HCP-like"/>
    <property type="match status" value="1"/>
</dbReference>